<keyword evidence="2" id="KW-0547">Nucleotide-binding</keyword>
<evidence type="ECO:0000256" key="3">
    <source>
        <dbReference type="ARBA" id="ARBA00022840"/>
    </source>
</evidence>
<feature type="compositionally biased region" description="Basic and acidic residues" evidence="4">
    <location>
        <begin position="32"/>
        <end position="43"/>
    </location>
</feature>
<feature type="compositionally biased region" description="Basic and acidic residues" evidence="4">
    <location>
        <begin position="820"/>
        <end position="834"/>
    </location>
</feature>
<proteinExistence type="inferred from homology"/>
<evidence type="ECO:0000313" key="6">
    <source>
        <dbReference type="Proteomes" id="UP000265515"/>
    </source>
</evidence>
<dbReference type="PANTHER" id="PTHR12169">
    <property type="entry name" value="ATPASE N2B"/>
    <property type="match status" value="1"/>
</dbReference>
<evidence type="ECO:0000256" key="4">
    <source>
        <dbReference type="SAM" id="MobiDB-lite"/>
    </source>
</evidence>
<protein>
    <recommendedName>
        <fullName evidence="7">AAA+ ATPase domain-containing protein</fullName>
    </recommendedName>
</protein>
<dbReference type="InterPro" id="IPR027417">
    <property type="entry name" value="P-loop_NTPase"/>
</dbReference>
<keyword evidence="6" id="KW-1185">Reference proteome</keyword>
<dbReference type="Proteomes" id="UP000265515">
    <property type="component" value="Unassembled WGS sequence"/>
</dbReference>
<feature type="compositionally biased region" description="Low complexity" evidence="4">
    <location>
        <begin position="411"/>
        <end position="428"/>
    </location>
</feature>
<dbReference type="PANTHER" id="PTHR12169:SF29">
    <property type="entry name" value="AFG1-LIKE ATPASE FAMILY PROTEIN"/>
    <property type="match status" value="1"/>
</dbReference>
<keyword evidence="3" id="KW-0067">ATP-binding</keyword>
<dbReference type="GO" id="GO:0005739">
    <property type="term" value="C:mitochondrion"/>
    <property type="evidence" value="ECO:0007669"/>
    <property type="project" value="TreeGrafter"/>
</dbReference>
<dbReference type="STRING" id="69332.A0A388K4Z5"/>
<feature type="compositionally biased region" description="Polar residues" evidence="4">
    <location>
        <begin position="352"/>
        <end position="363"/>
    </location>
</feature>
<name>A0A388K4Z5_CHABU</name>
<feature type="region of interest" description="Disordered" evidence="4">
    <location>
        <begin position="813"/>
        <end position="834"/>
    </location>
</feature>
<dbReference type="GO" id="GO:0016887">
    <property type="term" value="F:ATP hydrolysis activity"/>
    <property type="evidence" value="ECO:0007669"/>
    <property type="project" value="InterPro"/>
</dbReference>
<dbReference type="Gramene" id="GBG65132">
    <property type="protein sequence ID" value="GBG65132"/>
    <property type="gene ID" value="CBR_g49493"/>
</dbReference>
<dbReference type="NCBIfam" id="NF040713">
    <property type="entry name" value="ZapE"/>
    <property type="match status" value="1"/>
</dbReference>
<evidence type="ECO:0008006" key="7">
    <source>
        <dbReference type="Google" id="ProtNLM"/>
    </source>
</evidence>
<dbReference type="Gene3D" id="3.40.50.300">
    <property type="entry name" value="P-loop containing nucleotide triphosphate hydrolases"/>
    <property type="match status" value="1"/>
</dbReference>
<dbReference type="OrthoDB" id="548867at2759"/>
<dbReference type="GO" id="GO:0005524">
    <property type="term" value="F:ATP binding"/>
    <property type="evidence" value="ECO:0007669"/>
    <property type="project" value="UniProtKB-KW"/>
</dbReference>
<evidence type="ECO:0000313" key="5">
    <source>
        <dbReference type="EMBL" id="GBG65132.1"/>
    </source>
</evidence>
<reference evidence="5 6" key="1">
    <citation type="journal article" date="2018" name="Cell">
        <title>The Chara Genome: Secondary Complexity and Implications for Plant Terrestrialization.</title>
        <authorList>
            <person name="Nishiyama T."/>
            <person name="Sakayama H."/>
            <person name="Vries J.D."/>
            <person name="Buschmann H."/>
            <person name="Saint-Marcoux D."/>
            <person name="Ullrich K.K."/>
            <person name="Haas F.B."/>
            <person name="Vanderstraeten L."/>
            <person name="Becker D."/>
            <person name="Lang D."/>
            <person name="Vosolsobe S."/>
            <person name="Rombauts S."/>
            <person name="Wilhelmsson P.K.I."/>
            <person name="Janitza P."/>
            <person name="Kern R."/>
            <person name="Heyl A."/>
            <person name="Rumpler F."/>
            <person name="Villalobos L.I.A.C."/>
            <person name="Clay J.M."/>
            <person name="Skokan R."/>
            <person name="Toyoda A."/>
            <person name="Suzuki Y."/>
            <person name="Kagoshima H."/>
            <person name="Schijlen E."/>
            <person name="Tajeshwar N."/>
            <person name="Catarino B."/>
            <person name="Hetherington A.J."/>
            <person name="Saltykova A."/>
            <person name="Bonnot C."/>
            <person name="Breuninger H."/>
            <person name="Symeonidi A."/>
            <person name="Radhakrishnan G.V."/>
            <person name="Van Nieuwerburgh F."/>
            <person name="Deforce D."/>
            <person name="Chang C."/>
            <person name="Karol K.G."/>
            <person name="Hedrich R."/>
            <person name="Ulvskov P."/>
            <person name="Glockner G."/>
            <person name="Delwiche C.F."/>
            <person name="Petrasek J."/>
            <person name="Van de Peer Y."/>
            <person name="Friml J."/>
            <person name="Beilby M."/>
            <person name="Dolan L."/>
            <person name="Kohara Y."/>
            <person name="Sugano S."/>
            <person name="Fujiyama A."/>
            <person name="Delaux P.-M."/>
            <person name="Quint M."/>
            <person name="TheiBen G."/>
            <person name="Hagemann M."/>
            <person name="Harholt J."/>
            <person name="Dunand C."/>
            <person name="Zachgo S."/>
            <person name="Langdale J."/>
            <person name="Maumus F."/>
            <person name="Straeten D.V.D."/>
            <person name="Gould S.B."/>
            <person name="Rensing S.A."/>
        </authorList>
    </citation>
    <scope>NUCLEOTIDE SEQUENCE [LARGE SCALE GENOMIC DNA]</scope>
    <source>
        <strain evidence="5 6">S276</strain>
    </source>
</reference>
<dbReference type="SUPFAM" id="SSF52540">
    <property type="entry name" value="P-loop containing nucleoside triphosphate hydrolases"/>
    <property type="match status" value="1"/>
</dbReference>
<sequence length="834" mass="90853">MTTSTTTTANNSKGGNGDGSSTEQQDAVRATEIVRSRRSESRRSKSQCAVRAARSGTRRSKVRDAAAGAGGGGTATICYDPVYRVAVQDDGMEKVIDDSVGGMSYGLPRMGTMCRCSRKHLWLVLRQVVASYSYATSAMSPHSLLPCCFCSQSMVRAIVAAFDCGSEGANFASAACSMAVGAENRRGVSPHHPHHSEIWKVDGEEVPKTLEKKPATPSLQICHCLAYRCLGVIKAEMEELRPLRGQMDLSCTLPTIFPAIQLRRVVLLPRERASSTSLHFVLSSSSSSLSSSSSSPSVWQQRCYTSFPAAPSPFPFGSFSSETRAGFAPTATQLTSSDEDLRASSFAGEPASKNSPSSSQNWPSRGPLAVYNQMVRDAKLVAGDVNQENVLQALQKVYDDIMTHVVLRTNSSSSSSGNYDESSSSGSSAGAGWGGGRWLLSSLLGGRRSSRADAAQWSPVRGLYLYGGVGTGKTMLMDMFYDELPPDPSDSLSSSGAVLKKQRIHFHDFMIDIHRRLQKQRGKADPLDAVSDEIVEEATVLCLDEFMVTDVADAMILNRLFRHLFSKGLILVSTSNRPPDRLYEGGLQRNLFLPFIELLKERCVAHEIRSKTDYRKLTDAQQGLCFLGPNGAGLLEEKFRALTGGASIDPPSFIVVAMGRKLHIPKAARGCAYFKFHELCEQAIGAADYFSLCREYHTIFLEGVPKLGAHNRSAAYRFVTLVDVMYEHRTRFVHSAKESPLVLFERIVTLADSKAAGGGLGPDVCVDNELGFAKDRTISRLTEMQSIEYIEVWQKNYADRGVSAMDTGLGTATGASVTRRRTDIERPHFESAVE</sequence>
<evidence type="ECO:0000256" key="1">
    <source>
        <dbReference type="ARBA" id="ARBA00010322"/>
    </source>
</evidence>
<dbReference type="EMBL" id="BFEA01000058">
    <property type="protein sequence ID" value="GBG65132.1"/>
    <property type="molecule type" value="Genomic_DNA"/>
</dbReference>
<feature type="region of interest" description="Disordered" evidence="4">
    <location>
        <begin position="331"/>
        <end position="365"/>
    </location>
</feature>
<comment type="caution">
    <text evidence="5">The sequence shown here is derived from an EMBL/GenBank/DDBJ whole genome shotgun (WGS) entry which is preliminary data.</text>
</comment>
<organism evidence="5 6">
    <name type="scientific">Chara braunii</name>
    <name type="common">Braun's stonewort</name>
    <dbReference type="NCBI Taxonomy" id="69332"/>
    <lineage>
        <taxon>Eukaryota</taxon>
        <taxon>Viridiplantae</taxon>
        <taxon>Streptophyta</taxon>
        <taxon>Charophyceae</taxon>
        <taxon>Charales</taxon>
        <taxon>Characeae</taxon>
        <taxon>Chara</taxon>
    </lineage>
</organism>
<feature type="region of interest" description="Disordered" evidence="4">
    <location>
        <begin position="410"/>
        <end position="431"/>
    </location>
</feature>
<gene>
    <name evidence="5" type="ORF">CBR_g49493</name>
</gene>
<dbReference type="InterPro" id="IPR005654">
    <property type="entry name" value="ATPase_AFG1-like"/>
</dbReference>
<comment type="similarity">
    <text evidence="1">Belongs to the AFG1 ATPase family.</text>
</comment>
<feature type="compositionally biased region" description="Low complexity" evidence="4">
    <location>
        <begin position="1"/>
        <end position="13"/>
    </location>
</feature>
<feature type="region of interest" description="Disordered" evidence="4">
    <location>
        <begin position="1"/>
        <end position="70"/>
    </location>
</feature>
<evidence type="ECO:0000256" key="2">
    <source>
        <dbReference type="ARBA" id="ARBA00022741"/>
    </source>
</evidence>
<dbReference type="AlphaFoldDB" id="A0A388K4Z5"/>
<dbReference type="Pfam" id="PF03969">
    <property type="entry name" value="AFG1_ATPase"/>
    <property type="match status" value="1"/>
</dbReference>
<accession>A0A388K4Z5</accession>